<accession>A0A7S3AFC1</accession>
<dbReference type="EMBL" id="HBHX01006733">
    <property type="protein sequence ID" value="CAE0103038.1"/>
    <property type="molecule type" value="Transcribed_RNA"/>
</dbReference>
<evidence type="ECO:0008006" key="2">
    <source>
        <dbReference type="Google" id="ProtNLM"/>
    </source>
</evidence>
<dbReference type="PANTHER" id="PTHR35609">
    <property type="entry name" value="MACRO DOMAIN-CONTAINING PROTEIN"/>
    <property type="match status" value="1"/>
</dbReference>
<sequence length="340" mass="36048">MGKGGSTKWFHDLYGFDEGPSFSKNRAMFRMDGDTLICPSSPFPHQHVGPFSMPSVAELRDEVAASAALLSSGGLHFSHMAAPTGVQSIILDPANAGAVFQAASQFNCLEMVGPGVSPRQGIACYALDPTQGPKCALACPAGTIFRNYLWNGEGQGVQQIDTLSDVGLVLGNTGQLWQMQNGYALPTAPSSLSKLNAKLLASPELAAAAEAAVRVGVHWDTQAKPPHTHRVAQVYASAVPVAYSRSKSVDWEPLARIVLRGAYYATIAAACCKSAKEGGRRIAVYLTMLGGGAFGNRIEWIRDAMSGALDAFRDAPLDVVLVHYGSRVSDEWASALPARL</sequence>
<reference evidence="1" key="1">
    <citation type="submission" date="2021-01" db="EMBL/GenBank/DDBJ databases">
        <authorList>
            <person name="Corre E."/>
            <person name="Pelletier E."/>
            <person name="Niang G."/>
            <person name="Scheremetjew M."/>
            <person name="Finn R."/>
            <person name="Kale V."/>
            <person name="Holt S."/>
            <person name="Cochrane G."/>
            <person name="Meng A."/>
            <person name="Brown T."/>
            <person name="Cohen L."/>
        </authorList>
    </citation>
    <scope>NUCLEOTIDE SEQUENCE</scope>
    <source>
        <strain evidence="1">CCMP281</strain>
    </source>
</reference>
<dbReference type="PANTHER" id="PTHR35609:SF1">
    <property type="entry name" value="MACRO DOMAIN-CONTAINING PROTEIN"/>
    <property type="match status" value="1"/>
</dbReference>
<proteinExistence type="predicted"/>
<evidence type="ECO:0000313" key="1">
    <source>
        <dbReference type="EMBL" id="CAE0103038.1"/>
    </source>
</evidence>
<dbReference type="AlphaFoldDB" id="A0A7S3AFC1"/>
<protein>
    <recommendedName>
        <fullName evidence="2">Macro domain-containing protein</fullName>
    </recommendedName>
</protein>
<gene>
    <name evidence="1" type="ORF">HERI1096_LOCUS3696</name>
</gene>
<name>A0A7S3AFC1_9EUKA</name>
<organism evidence="1">
    <name type="scientific">Haptolina ericina</name>
    <dbReference type="NCBI Taxonomy" id="156174"/>
    <lineage>
        <taxon>Eukaryota</taxon>
        <taxon>Haptista</taxon>
        <taxon>Haptophyta</taxon>
        <taxon>Prymnesiophyceae</taxon>
        <taxon>Prymnesiales</taxon>
        <taxon>Prymnesiaceae</taxon>
        <taxon>Haptolina</taxon>
    </lineage>
</organism>